<evidence type="ECO:0000259" key="2">
    <source>
        <dbReference type="Pfam" id="PF22943"/>
    </source>
</evidence>
<dbReference type="EMBL" id="FJUY01000001">
    <property type="protein sequence ID" value="CZT15516.1"/>
    <property type="molecule type" value="Genomic_DNA"/>
</dbReference>
<feature type="compositionally biased region" description="Low complexity" evidence="1">
    <location>
        <begin position="1"/>
        <end position="51"/>
    </location>
</feature>
<feature type="region of interest" description="Disordered" evidence="1">
    <location>
        <begin position="1"/>
        <end position="111"/>
    </location>
</feature>
<keyword evidence="4" id="KW-1185">Reference proteome</keyword>
<sequence>MGSSGSKAARAAGSTARQYPTRAPTTSSTSAPAATSNAPPQAPPAATRSSSGPTVRPTPHASGSRDEAINLDASDPDFAQSLRTLGPVQPNPTMSPTSAFQNGQGVQRNTPDLRKNPAIMVLSARSRLQDEADAEFEEGGRRGHVGRQYLDVYTIRQILQMRDQRKQSAAEIEKTLGLKEGVVARLGGPGVVAMAYDTGRAQQEINMV</sequence>
<protein>
    <recommendedName>
        <fullName evidence="2">Helix-turn-helix domain-containing protein</fullName>
    </recommendedName>
</protein>
<feature type="domain" description="Helix-turn-helix" evidence="2">
    <location>
        <begin position="149"/>
        <end position="193"/>
    </location>
</feature>
<feature type="compositionally biased region" description="Polar residues" evidence="1">
    <location>
        <begin position="91"/>
        <end position="110"/>
    </location>
</feature>
<evidence type="ECO:0000256" key="1">
    <source>
        <dbReference type="SAM" id="MobiDB-lite"/>
    </source>
</evidence>
<reference evidence="3 4" key="1">
    <citation type="submission" date="2016-03" db="EMBL/GenBank/DDBJ databases">
        <authorList>
            <person name="Ploux O."/>
        </authorList>
    </citation>
    <scope>NUCLEOTIDE SEQUENCE [LARGE SCALE GENOMIC DNA]</scope>
    <source>
        <strain evidence="3 4">URUG2</strain>
    </source>
</reference>
<dbReference type="GeneID" id="35596636"/>
<proteinExistence type="predicted"/>
<evidence type="ECO:0000313" key="4">
    <source>
        <dbReference type="Proteomes" id="UP000225277"/>
    </source>
</evidence>
<evidence type="ECO:0000313" key="3">
    <source>
        <dbReference type="EMBL" id="CZT15516.1"/>
    </source>
</evidence>
<dbReference type="AlphaFoldDB" id="A0A2D3UWQ1"/>
<accession>A0A2D3UWQ1</accession>
<gene>
    <name evidence="3" type="ORF">RCC_01374</name>
</gene>
<dbReference type="InterPro" id="IPR054448">
    <property type="entry name" value="HTH_put_ascomycetes"/>
</dbReference>
<dbReference type="Proteomes" id="UP000225277">
    <property type="component" value="Unassembled WGS sequence"/>
</dbReference>
<dbReference type="STRING" id="112498.A0A2D3UWQ1"/>
<dbReference type="OrthoDB" id="4085451at2759"/>
<organism evidence="3 4">
    <name type="scientific">Ramularia collo-cygni</name>
    <dbReference type="NCBI Taxonomy" id="112498"/>
    <lineage>
        <taxon>Eukaryota</taxon>
        <taxon>Fungi</taxon>
        <taxon>Dikarya</taxon>
        <taxon>Ascomycota</taxon>
        <taxon>Pezizomycotina</taxon>
        <taxon>Dothideomycetes</taxon>
        <taxon>Dothideomycetidae</taxon>
        <taxon>Mycosphaerellales</taxon>
        <taxon>Mycosphaerellaceae</taxon>
        <taxon>Ramularia</taxon>
    </lineage>
</organism>
<dbReference type="RefSeq" id="XP_023622412.1">
    <property type="nucleotide sequence ID" value="XM_023766644.1"/>
</dbReference>
<dbReference type="Pfam" id="PF22943">
    <property type="entry name" value="HTH_68"/>
    <property type="match status" value="1"/>
</dbReference>
<name>A0A2D3UWQ1_9PEZI</name>